<evidence type="ECO:0008006" key="5">
    <source>
        <dbReference type="Google" id="ProtNLM"/>
    </source>
</evidence>
<evidence type="ECO:0000313" key="3">
    <source>
        <dbReference type="Proteomes" id="UP000068026"/>
    </source>
</evidence>
<dbReference type="Proteomes" id="UP000068026">
    <property type="component" value="Chromosome"/>
</dbReference>
<gene>
    <name evidence="1" type="ORF">CPRO_19780</name>
    <name evidence="2" type="ORF">SAMN02745151_01580</name>
</gene>
<reference evidence="1 3" key="1">
    <citation type="journal article" date="2016" name="Genome Announc.">
        <title>Complete Genome Sequence of the Amino Acid-Fermenting Clostridium propionicum X2 (DSM 1682).</title>
        <authorList>
            <person name="Poehlein A."/>
            <person name="Schlien K."/>
            <person name="Chowdhury N.P."/>
            <person name="Gottschalk G."/>
            <person name="Buckel W."/>
            <person name="Daniel R."/>
        </authorList>
    </citation>
    <scope>NUCLEOTIDE SEQUENCE [LARGE SCALE GENOMIC DNA]</scope>
    <source>
        <strain evidence="1 3">X2</strain>
    </source>
</reference>
<dbReference type="Proteomes" id="UP000184204">
    <property type="component" value="Unassembled WGS sequence"/>
</dbReference>
<name>A0A0X1U9D7_ANAPI</name>
<evidence type="ECO:0000313" key="2">
    <source>
        <dbReference type="EMBL" id="SHE71437.1"/>
    </source>
</evidence>
<dbReference type="OrthoDB" id="1956031at2"/>
<reference evidence="2" key="3">
    <citation type="submission" date="2016-11" db="EMBL/GenBank/DDBJ databases">
        <authorList>
            <person name="Varghese N."/>
            <person name="Submissions S."/>
        </authorList>
    </citation>
    <scope>NUCLEOTIDE SEQUENCE</scope>
    <source>
        <strain evidence="2">DSM 1682</strain>
    </source>
</reference>
<reference evidence="4" key="4">
    <citation type="submission" date="2016-11" db="EMBL/GenBank/DDBJ databases">
        <authorList>
            <person name="Jaros S."/>
            <person name="Januszkiewicz K."/>
            <person name="Wedrychowicz H."/>
        </authorList>
    </citation>
    <scope>NUCLEOTIDE SEQUENCE [LARGE SCALE GENOMIC DNA]</scope>
    <source>
        <strain evidence="4">DSM 1682</strain>
    </source>
</reference>
<dbReference type="EMBL" id="CP014223">
    <property type="protein sequence ID" value="AMJ41560.1"/>
    <property type="molecule type" value="Genomic_DNA"/>
</dbReference>
<organism evidence="2 4">
    <name type="scientific">Anaerotignum propionicum DSM 1682</name>
    <dbReference type="NCBI Taxonomy" id="991789"/>
    <lineage>
        <taxon>Bacteria</taxon>
        <taxon>Bacillati</taxon>
        <taxon>Bacillota</taxon>
        <taxon>Clostridia</taxon>
        <taxon>Lachnospirales</taxon>
        <taxon>Anaerotignaceae</taxon>
        <taxon>Anaerotignum</taxon>
    </lineage>
</organism>
<evidence type="ECO:0000313" key="1">
    <source>
        <dbReference type="EMBL" id="AMJ41560.1"/>
    </source>
</evidence>
<proteinExistence type="predicted"/>
<accession>A0A0X1U9D7</accession>
<dbReference type="EMBL" id="FQUA01000005">
    <property type="protein sequence ID" value="SHE71437.1"/>
    <property type="molecule type" value="Genomic_DNA"/>
</dbReference>
<dbReference type="KEGG" id="cpro:CPRO_19780"/>
<reference evidence="3" key="2">
    <citation type="submission" date="2016-01" db="EMBL/GenBank/DDBJ databases">
        <authorList>
            <person name="Poehlein A."/>
            <person name="Schlien K."/>
            <person name="Gottschalk G."/>
            <person name="Buckel W."/>
            <person name="Daniel R."/>
        </authorList>
    </citation>
    <scope>NUCLEOTIDE SEQUENCE [LARGE SCALE GENOMIC DNA]</scope>
    <source>
        <strain evidence="3">X2</strain>
    </source>
</reference>
<dbReference type="AlphaFoldDB" id="A0A0X1U9D7"/>
<keyword evidence="3" id="KW-1185">Reference proteome</keyword>
<evidence type="ECO:0000313" key="4">
    <source>
        <dbReference type="Proteomes" id="UP000184204"/>
    </source>
</evidence>
<dbReference type="RefSeq" id="WP_066050990.1">
    <property type="nucleotide sequence ID" value="NZ_CP014223.1"/>
</dbReference>
<sequence length="173" mass="19903">MACDLESLKYVEEKDEKQYVTVDFKLFDEFDHTETLEFSKVHDVWIMTNEVVPAVNETIENSDKEVSEETAIPQKKDDYSGSYVDRQGTEDIYNNLDLTYLEDESYQATIGIFRLAQLDGVAKVDGETLSFEDEVYKVKGIIIVQDNKAELTITESGFEYINQGDVFEFSEKL</sequence>
<protein>
    <recommendedName>
        <fullName evidence="5">Lipoprotein</fullName>
    </recommendedName>
</protein>